<dbReference type="EMBL" id="GL883077">
    <property type="protein sequence ID" value="EGF91847.1"/>
    <property type="molecule type" value="Genomic_DNA"/>
</dbReference>
<feature type="transmembrane region" description="Helical" evidence="1">
    <location>
        <begin position="111"/>
        <end position="136"/>
    </location>
</feature>
<sequence>MTQPLQTQYATLNDRRLHFGRAFWQSIAFHIACLIAVAFLLRGLNLSTPLLGAAGAALGMATLLMAFIAWRLQRLEVQYEFDLRAIEDHWIAAGETGIQRPAVSGRFGSRLAVVAALALFGAGLIGLGLVVLSAGLPK</sequence>
<accession>F4QIT8</accession>
<keyword evidence="3" id="KW-1185">Reference proteome</keyword>
<keyword evidence="1" id="KW-0472">Membrane</keyword>
<dbReference type="Proteomes" id="UP000006512">
    <property type="component" value="Unassembled WGS sequence"/>
</dbReference>
<dbReference type="OrthoDB" id="9858578at2"/>
<evidence type="ECO:0000256" key="1">
    <source>
        <dbReference type="SAM" id="Phobius"/>
    </source>
</evidence>
<organism evidence="2 3">
    <name type="scientific">Asticcacaulis biprosthecium C19</name>
    <dbReference type="NCBI Taxonomy" id="715226"/>
    <lineage>
        <taxon>Bacteria</taxon>
        <taxon>Pseudomonadati</taxon>
        <taxon>Pseudomonadota</taxon>
        <taxon>Alphaproteobacteria</taxon>
        <taxon>Caulobacterales</taxon>
        <taxon>Caulobacteraceae</taxon>
        <taxon>Asticcacaulis</taxon>
    </lineage>
</organism>
<dbReference type="AlphaFoldDB" id="F4QIT8"/>
<protein>
    <submittedName>
        <fullName evidence="2">Uncharacterized protein</fullName>
    </submittedName>
</protein>
<proteinExistence type="predicted"/>
<dbReference type="HOGENOM" id="CLU_1851041_0_0_5"/>
<feature type="transmembrane region" description="Helical" evidence="1">
    <location>
        <begin position="22"/>
        <end position="44"/>
    </location>
</feature>
<dbReference type="RefSeq" id="WP_006271013.1">
    <property type="nucleotide sequence ID" value="NZ_GL883077.1"/>
</dbReference>
<keyword evidence="1" id="KW-1133">Transmembrane helix</keyword>
<reference evidence="3" key="1">
    <citation type="submission" date="2011-03" db="EMBL/GenBank/DDBJ databases">
        <title>Draft genome sequence of Brevundimonas diminuta.</title>
        <authorList>
            <person name="Brown P.J.B."/>
            <person name="Buechlein A."/>
            <person name="Hemmerich C."/>
            <person name="Brun Y.V."/>
        </authorList>
    </citation>
    <scope>NUCLEOTIDE SEQUENCE [LARGE SCALE GENOMIC DNA]</scope>
    <source>
        <strain evidence="3">C19</strain>
    </source>
</reference>
<keyword evidence="1" id="KW-0812">Transmembrane</keyword>
<evidence type="ECO:0000313" key="3">
    <source>
        <dbReference type="Proteomes" id="UP000006512"/>
    </source>
</evidence>
<gene>
    <name evidence="2" type="ORF">ABI_02790</name>
</gene>
<evidence type="ECO:0000313" key="2">
    <source>
        <dbReference type="EMBL" id="EGF91847.1"/>
    </source>
</evidence>
<feature type="transmembrane region" description="Helical" evidence="1">
    <location>
        <begin position="50"/>
        <end position="70"/>
    </location>
</feature>
<name>F4QIT8_9CAUL</name>